<reference evidence="2" key="1">
    <citation type="journal article" date="2022" name="bioRxiv">
        <title>Sequencing and chromosome-scale assembly of the giantPleurodeles waltlgenome.</title>
        <authorList>
            <person name="Brown T."/>
            <person name="Elewa A."/>
            <person name="Iarovenko S."/>
            <person name="Subramanian E."/>
            <person name="Araus A.J."/>
            <person name="Petzold A."/>
            <person name="Susuki M."/>
            <person name="Suzuki K.-i.T."/>
            <person name="Hayashi T."/>
            <person name="Toyoda A."/>
            <person name="Oliveira C."/>
            <person name="Osipova E."/>
            <person name="Leigh N.D."/>
            <person name="Simon A."/>
            <person name="Yun M.H."/>
        </authorList>
    </citation>
    <scope>NUCLEOTIDE SEQUENCE</scope>
    <source>
        <strain evidence="2">20211129_DDA</strain>
        <tissue evidence="2">Liver</tissue>
    </source>
</reference>
<feature type="region of interest" description="Disordered" evidence="1">
    <location>
        <begin position="41"/>
        <end position="73"/>
    </location>
</feature>
<evidence type="ECO:0000313" key="3">
    <source>
        <dbReference type="Proteomes" id="UP001066276"/>
    </source>
</evidence>
<comment type="caution">
    <text evidence="2">The sequence shown here is derived from an EMBL/GenBank/DDBJ whole genome shotgun (WGS) entry which is preliminary data.</text>
</comment>
<dbReference type="Proteomes" id="UP001066276">
    <property type="component" value="Chromosome 2_2"/>
</dbReference>
<keyword evidence="3" id="KW-1185">Reference proteome</keyword>
<evidence type="ECO:0000256" key="1">
    <source>
        <dbReference type="SAM" id="MobiDB-lite"/>
    </source>
</evidence>
<accession>A0AAV7UUF2</accession>
<dbReference type="EMBL" id="JANPWB010000004">
    <property type="protein sequence ID" value="KAJ1192207.1"/>
    <property type="molecule type" value="Genomic_DNA"/>
</dbReference>
<protein>
    <submittedName>
        <fullName evidence="2">Uncharacterized protein</fullName>
    </submittedName>
</protein>
<feature type="compositionally biased region" description="Low complexity" evidence="1">
    <location>
        <begin position="62"/>
        <end position="73"/>
    </location>
</feature>
<dbReference type="AlphaFoldDB" id="A0AAV7UUF2"/>
<gene>
    <name evidence="2" type="ORF">NDU88_001519</name>
</gene>
<organism evidence="2 3">
    <name type="scientific">Pleurodeles waltl</name>
    <name type="common">Iberian ribbed newt</name>
    <dbReference type="NCBI Taxonomy" id="8319"/>
    <lineage>
        <taxon>Eukaryota</taxon>
        <taxon>Metazoa</taxon>
        <taxon>Chordata</taxon>
        <taxon>Craniata</taxon>
        <taxon>Vertebrata</taxon>
        <taxon>Euteleostomi</taxon>
        <taxon>Amphibia</taxon>
        <taxon>Batrachia</taxon>
        <taxon>Caudata</taxon>
        <taxon>Salamandroidea</taxon>
        <taxon>Salamandridae</taxon>
        <taxon>Pleurodelinae</taxon>
        <taxon>Pleurodeles</taxon>
    </lineage>
</organism>
<evidence type="ECO:0000313" key="2">
    <source>
        <dbReference type="EMBL" id="KAJ1192207.1"/>
    </source>
</evidence>
<sequence length="73" mass="8213">MRTRAGCQIRAGRRRGEKPTLEENRSQYIASAECARQRMRSDTVPEYRSHNCPPALIPRPESSAAASARRWGG</sequence>
<feature type="region of interest" description="Disordered" evidence="1">
    <location>
        <begin position="1"/>
        <end position="21"/>
    </location>
</feature>
<name>A0AAV7UUF2_PLEWA</name>
<proteinExistence type="predicted"/>